<dbReference type="PANTHER" id="PTHR20855:SF3">
    <property type="entry name" value="LD03007P"/>
    <property type="match status" value="1"/>
</dbReference>
<dbReference type="Pfam" id="PF03006">
    <property type="entry name" value="HlyIII"/>
    <property type="match status" value="1"/>
</dbReference>
<proteinExistence type="predicted"/>
<reference evidence="5 6" key="1">
    <citation type="submission" date="2017-01" db="EMBL/GenBank/DDBJ databases">
        <title>Genomic analysis of Xuhuaishuia manganoxidans DY6-4.</title>
        <authorList>
            <person name="Wang X."/>
        </authorList>
    </citation>
    <scope>NUCLEOTIDE SEQUENCE [LARGE SCALE GENOMIC DNA]</scope>
    <source>
        <strain evidence="5 6">DY6-4</strain>
    </source>
</reference>
<keyword evidence="3" id="KW-1133">Transmembrane helix</keyword>
<accession>A0A1U7DK74</accession>
<keyword evidence="4" id="KW-0472">Membrane</keyword>
<keyword evidence="2" id="KW-0812">Transmembrane</keyword>
<dbReference type="InterPro" id="IPR004254">
    <property type="entry name" value="AdipoR/HlyIII-related"/>
</dbReference>
<evidence type="ECO:0000256" key="1">
    <source>
        <dbReference type="ARBA" id="ARBA00004141"/>
    </source>
</evidence>
<evidence type="ECO:0000313" key="6">
    <source>
        <dbReference type="Proteomes" id="UP000187266"/>
    </source>
</evidence>
<dbReference type="STRING" id="1267768.BV394_12140"/>
<sequence length="214" mass="22703">MYPSTTLAERRADGLVHAVGLTFALVGGGVLIVLAASRLDPLLILACGIYAATLALSFGASACYHMLPWHRARPGLRRLDHAAIYGLIAGTFTPLLIHIGTGWSHAVLAATWALALPAMLYKIFGTSIDTRWSVLSYLGLGWMGMLALPQLASHLSATALGALVAGGLTYSLGTIFYARRSMRFRYAIWHGFVLVGTAALFVAVTLTLLPAPPA</sequence>
<accession>A0A2M9DCM7</accession>
<dbReference type="PANTHER" id="PTHR20855">
    <property type="entry name" value="ADIPOR/PROGESTIN RECEPTOR-RELATED"/>
    <property type="match status" value="1"/>
</dbReference>
<evidence type="ECO:0000256" key="2">
    <source>
        <dbReference type="ARBA" id="ARBA00022692"/>
    </source>
</evidence>
<evidence type="ECO:0000256" key="4">
    <source>
        <dbReference type="ARBA" id="ARBA00023136"/>
    </source>
</evidence>
<keyword evidence="6" id="KW-1185">Reference proteome</keyword>
<dbReference type="RefSeq" id="WP_076980404.1">
    <property type="nucleotide sequence ID" value="NZ_CP019124.1"/>
</dbReference>
<dbReference type="EMBL" id="CP019124">
    <property type="protein sequence ID" value="APX90386.1"/>
    <property type="molecule type" value="Genomic_DNA"/>
</dbReference>
<comment type="subcellular location">
    <subcellularLocation>
        <location evidence="1">Membrane</location>
        <topology evidence="1">Multi-pass membrane protein</topology>
    </subcellularLocation>
</comment>
<name>A0A1U7DK74_9RHOB</name>
<protein>
    <submittedName>
        <fullName evidence="5">Uncharacterized protein</fullName>
    </submittedName>
</protein>
<dbReference type="GO" id="GO:0016020">
    <property type="term" value="C:membrane"/>
    <property type="evidence" value="ECO:0007669"/>
    <property type="project" value="UniProtKB-SubCell"/>
</dbReference>
<dbReference type="Proteomes" id="UP000187266">
    <property type="component" value="Chromosome"/>
</dbReference>
<evidence type="ECO:0000313" key="5">
    <source>
        <dbReference type="EMBL" id="APX90386.1"/>
    </source>
</evidence>
<evidence type="ECO:0000256" key="3">
    <source>
        <dbReference type="ARBA" id="ARBA00022989"/>
    </source>
</evidence>
<dbReference type="AlphaFoldDB" id="A0A1U7DK74"/>
<organism evidence="5 6">
    <name type="scientific">Brevirhabdus pacifica</name>
    <dbReference type="NCBI Taxonomy" id="1267768"/>
    <lineage>
        <taxon>Bacteria</taxon>
        <taxon>Pseudomonadati</taxon>
        <taxon>Pseudomonadota</taxon>
        <taxon>Alphaproteobacteria</taxon>
        <taxon>Rhodobacterales</taxon>
        <taxon>Paracoccaceae</taxon>
        <taxon>Brevirhabdus</taxon>
    </lineage>
</organism>
<gene>
    <name evidence="5" type="ORF">BV394_12140</name>
</gene>